<evidence type="ECO:0000256" key="6">
    <source>
        <dbReference type="NCBIfam" id="TIGR00922"/>
    </source>
</evidence>
<evidence type="ECO:0000256" key="5">
    <source>
        <dbReference type="HAMAP-Rule" id="MF_00948"/>
    </source>
</evidence>
<dbReference type="Pfam" id="PF00467">
    <property type="entry name" value="KOW"/>
    <property type="match status" value="1"/>
</dbReference>
<dbReference type="InterPro" id="IPR043425">
    <property type="entry name" value="NusG-like"/>
</dbReference>
<dbReference type="InterPro" id="IPR008991">
    <property type="entry name" value="Translation_prot_SH3-like_sf"/>
</dbReference>
<comment type="caution">
    <text evidence="10">The sequence shown here is derived from an EMBL/GenBank/DDBJ whole genome shotgun (WGS) entry which is preliminary data.</text>
</comment>
<dbReference type="InterPro" id="IPR036735">
    <property type="entry name" value="NGN_dom_sf"/>
</dbReference>
<dbReference type="Gene3D" id="2.30.30.30">
    <property type="match status" value="1"/>
</dbReference>
<sequence>MKFFVVHTYTGHEAKVKKLLSKLIERSELADKFGRIIVPVERVWRIKKGKKSVEERRLFPGHILVELEPTEETFKLINSTPGVVRLLGTKKSPSALSEEETVAVLEEMNKGQEKMTAEVPFSTGESVKITSGPFAGFIGTVDEINPERGKVRVFVTIFGRSTPIELDIIEVQTI</sequence>
<feature type="domain" description="NusG-like N-terminal" evidence="8">
    <location>
        <begin position="1"/>
        <end position="108"/>
    </location>
</feature>
<dbReference type="Proteomes" id="UP000317778">
    <property type="component" value="Unassembled WGS sequence"/>
</dbReference>
<name>A0A532V6J5_UNCT6</name>
<dbReference type="GO" id="GO:0006354">
    <property type="term" value="P:DNA-templated transcription elongation"/>
    <property type="evidence" value="ECO:0007669"/>
    <property type="project" value="UniProtKB-UniRule"/>
</dbReference>
<comment type="similarity">
    <text evidence="5 7">Belongs to the NusG family.</text>
</comment>
<keyword evidence="3 5" id="KW-0805">Transcription regulation</keyword>
<evidence type="ECO:0000256" key="3">
    <source>
        <dbReference type="ARBA" id="ARBA00023015"/>
    </source>
</evidence>
<evidence type="ECO:0000256" key="2">
    <source>
        <dbReference type="ARBA" id="ARBA00022814"/>
    </source>
</evidence>
<evidence type="ECO:0000256" key="7">
    <source>
        <dbReference type="RuleBase" id="RU000538"/>
    </source>
</evidence>
<dbReference type="PANTHER" id="PTHR30265">
    <property type="entry name" value="RHO-INTERACTING TRANSCRIPTION TERMINATION FACTOR NUSG"/>
    <property type="match status" value="1"/>
</dbReference>
<protein>
    <recommendedName>
        <fullName evidence="5 6">Transcription termination/antitermination protein NusG</fullName>
    </recommendedName>
</protein>
<comment type="function">
    <text evidence="5 7">Participates in transcription elongation, termination and antitermination.</text>
</comment>
<evidence type="ECO:0000256" key="1">
    <source>
        <dbReference type="ARBA" id="ARBA00022472"/>
    </source>
</evidence>
<dbReference type="GO" id="GO:0031564">
    <property type="term" value="P:transcription antitermination"/>
    <property type="evidence" value="ECO:0007669"/>
    <property type="project" value="UniProtKB-UniRule"/>
</dbReference>
<dbReference type="PRINTS" id="PR00338">
    <property type="entry name" value="NUSGTNSCPFCT"/>
</dbReference>
<proteinExistence type="inferred from homology"/>
<dbReference type="EMBL" id="NJBO01000008">
    <property type="protein sequence ID" value="TKJ42815.1"/>
    <property type="molecule type" value="Genomic_DNA"/>
</dbReference>
<dbReference type="GO" id="GO:0005829">
    <property type="term" value="C:cytosol"/>
    <property type="evidence" value="ECO:0007669"/>
    <property type="project" value="TreeGrafter"/>
</dbReference>
<evidence type="ECO:0000259" key="9">
    <source>
        <dbReference type="SMART" id="SM00739"/>
    </source>
</evidence>
<dbReference type="InterPro" id="IPR047050">
    <property type="entry name" value="NGN"/>
</dbReference>
<dbReference type="GO" id="GO:0032784">
    <property type="term" value="P:regulation of DNA-templated transcription elongation"/>
    <property type="evidence" value="ECO:0007669"/>
    <property type="project" value="InterPro"/>
</dbReference>
<dbReference type="PROSITE" id="PS01014">
    <property type="entry name" value="NUSG"/>
    <property type="match status" value="1"/>
</dbReference>
<evidence type="ECO:0000256" key="4">
    <source>
        <dbReference type="ARBA" id="ARBA00023163"/>
    </source>
</evidence>
<dbReference type="HAMAP" id="MF_00948">
    <property type="entry name" value="NusG"/>
    <property type="match status" value="1"/>
</dbReference>
<dbReference type="SUPFAM" id="SSF50104">
    <property type="entry name" value="Translation proteins SH3-like domain"/>
    <property type="match status" value="1"/>
</dbReference>
<dbReference type="CDD" id="cd06091">
    <property type="entry name" value="KOW_NusG"/>
    <property type="match status" value="1"/>
</dbReference>
<feature type="domain" description="KOW" evidence="9">
    <location>
        <begin position="120"/>
        <end position="147"/>
    </location>
</feature>
<dbReference type="Gene3D" id="3.30.70.940">
    <property type="entry name" value="NusG, N-terminal domain"/>
    <property type="match status" value="1"/>
</dbReference>
<keyword evidence="2 5" id="KW-0889">Transcription antitermination</keyword>
<evidence type="ECO:0000313" key="10">
    <source>
        <dbReference type="EMBL" id="TKJ42815.1"/>
    </source>
</evidence>
<dbReference type="CDD" id="cd09891">
    <property type="entry name" value="NGN_Bact_1"/>
    <property type="match status" value="1"/>
</dbReference>
<dbReference type="SMART" id="SM00738">
    <property type="entry name" value="NGN"/>
    <property type="match status" value="1"/>
</dbReference>
<keyword evidence="1 5" id="KW-0806">Transcription termination</keyword>
<gene>
    <name evidence="5 10" type="primary">nusG</name>
    <name evidence="10" type="ORF">CEE36_05995</name>
</gene>
<dbReference type="NCBIfam" id="TIGR00922">
    <property type="entry name" value="nusG"/>
    <property type="match status" value="1"/>
</dbReference>
<dbReference type="InterPro" id="IPR015869">
    <property type="entry name" value="Transcrpt_antiterm_NusG_bac_CS"/>
</dbReference>
<dbReference type="AlphaFoldDB" id="A0A532V6J5"/>
<dbReference type="GO" id="GO:0006353">
    <property type="term" value="P:DNA-templated transcription termination"/>
    <property type="evidence" value="ECO:0007669"/>
    <property type="project" value="UniProtKB-UniRule"/>
</dbReference>
<reference evidence="10 11" key="1">
    <citation type="submission" date="2017-06" db="EMBL/GenBank/DDBJ databases">
        <title>Novel microbial phyla capable of carbon fixation and sulfur reduction in deep-sea sediments.</title>
        <authorList>
            <person name="Huang J."/>
            <person name="Baker B."/>
            <person name="Wang Y."/>
        </authorList>
    </citation>
    <scope>NUCLEOTIDE SEQUENCE [LARGE SCALE GENOMIC DNA]</scope>
    <source>
        <strain evidence="10">B3_TA06</strain>
    </source>
</reference>
<dbReference type="Pfam" id="PF02357">
    <property type="entry name" value="NusG"/>
    <property type="match status" value="1"/>
</dbReference>
<dbReference type="SMART" id="SM00739">
    <property type="entry name" value="KOW"/>
    <property type="match status" value="1"/>
</dbReference>
<dbReference type="InterPro" id="IPR005824">
    <property type="entry name" value="KOW"/>
</dbReference>
<keyword evidence="4 5" id="KW-0804">Transcription</keyword>
<dbReference type="InterPro" id="IPR001062">
    <property type="entry name" value="Transcrpt_antiterm_NusG"/>
</dbReference>
<dbReference type="SUPFAM" id="SSF82679">
    <property type="entry name" value="N-utilization substance G protein NusG, N-terminal domain"/>
    <property type="match status" value="1"/>
</dbReference>
<evidence type="ECO:0000259" key="8">
    <source>
        <dbReference type="SMART" id="SM00738"/>
    </source>
</evidence>
<evidence type="ECO:0000313" key="11">
    <source>
        <dbReference type="Proteomes" id="UP000317778"/>
    </source>
</evidence>
<accession>A0A532V6J5</accession>
<dbReference type="InterPro" id="IPR006645">
    <property type="entry name" value="NGN-like_dom"/>
</dbReference>
<dbReference type="InterPro" id="IPR014722">
    <property type="entry name" value="Rib_uL2_dom2"/>
</dbReference>
<dbReference type="PANTHER" id="PTHR30265:SF2">
    <property type="entry name" value="TRANSCRIPTION TERMINATION_ANTITERMINATION PROTEIN NUSG"/>
    <property type="match status" value="1"/>
</dbReference>
<organism evidence="10 11">
    <name type="scientific">candidate division TA06 bacterium B3_TA06</name>
    <dbReference type="NCBI Taxonomy" id="2012487"/>
    <lineage>
        <taxon>Bacteria</taxon>
        <taxon>Bacteria division TA06</taxon>
    </lineage>
</organism>